<accession>A0A0K0XF79</accession>
<gene>
    <name evidence="3" type="ORF">AFA91_02925</name>
</gene>
<dbReference type="PANTHER" id="PTHR43329">
    <property type="entry name" value="EPOXIDE HYDROLASE"/>
    <property type="match status" value="1"/>
</dbReference>
<evidence type="ECO:0000256" key="1">
    <source>
        <dbReference type="ARBA" id="ARBA00022801"/>
    </source>
</evidence>
<name>A0A0K0XF79_MYCGD</name>
<organism evidence="3 4">
    <name type="scientific">Mycolicibacterium goodii</name>
    <name type="common">Mycobacterium goodii</name>
    <dbReference type="NCBI Taxonomy" id="134601"/>
    <lineage>
        <taxon>Bacteria</taxon>
        <taxon>Bacillati</taxon>
        <taxon>Actinomycetota</taxon>
        <taxon>Actinomycetes</taxon>
        <taxon>Mycobacteriales</taxon>
        <taxon>Mycobacteriaceae</taxon>
        <taxon>Mycolicibacterium</taxon>
    </lineage>
</organism>
<dbReference type="PATRIC" id="fig|134601.6.peg.610"/>
<proteinExistence type="predicted"/>
<feature type="domain" description="AB hydrolase-1" evidence="2">
    <location>
        <begin position="38"/>
        <end position="281"/>
    </location>
</feature>
<dbReference type="Proteomes" id="UP000062255">
    <property type="component" value="Chromosome"/>
</dbReference>
<dbReference type="InterPro" id="IPR029058">
    <property type="entry name" value="AB_hydrolase_fold"/>
</dbReference>
<dbReference type="Gene3D" id="3.40.50.1820">
    <property type="entry name" value="alpha/beta hydrolase"/>
    <property type="match status" value="1"/>
</dbReference>
<dbReference type="SUPFAM" id="SSF53474">
    <property type="entry name" value="alpha/beta-Hydrolases"/>
    <property type="match status" value="1"/>
</dbReference>
<sequence>MAPNDIHVHHGQAWIDPGRSVRLGYTVAAPPEPDKTALLLHGAPQTRYEWRKVVRPLVEAGYRLIMPDYRGAGASSKPRDGYDSWTMSADIHALVRDALGVDEPVSLVGHDVGSMLALSYCLRYRADVLSATFMEAPLPGTTYYERRTVQKSGWHFAFNANPDIAVYLTHGRERWYINRFYDELTYQPDAITGQDLDVYARAFEAPGAMRALCETYRELDHNAELNRAAVVKDGKLEMPVLASGGASNPLAENFLPMCEEIAESVMGHLVPDCGHWIPEEQPEYFAKMFCDFDARVRDQRVRDR</sequence>
<reference evidence="3 4" key="1">
    <citation type="submission" date="2015-07" db="EMBL/GenBank/DDBJ databases">
        <title>Complete genome sequence of Mycobacterium goodii X7B, a facultative thermophilic biodesulfurizing bacterium.</title>
        <authorList>
            <person name="Yu B."/>
            <person name="Li F."/>
            <person name="Xu P."/>
        </authorList>
    </citation>
    <scope>NUCLEOTIDE SEQUENCE [LARGE SCALE GENOMIC DNA]</scope>
    <source>
        <strain evidence="3 4">X7B</strain>
    </source>
</reference>
<dbReference type="AlphaFoldDB" id="A0A0K0XF79"/>
<dbReference type="Pfam" id="PF00561">
    <property type="entry name" value="Abhydrolase_1"/>
    <property type="match status" value="1"/>
</dbReference>
<dbReference type="KEGG" id="mgo:AFA91_02925"/>
<dbReference type="InterPro" id="IPR000073">
    <property type="entry name" value="AB_hydrolase_1"/>
</dbReference>
<protein>
    <recommendedName>
        <fullName evidence="2">AB hydrolase-1 domain-containing protein</fullName>
    </recommendedName>
</protein>
<keyword evidence="1" id="KW-0378">Hydrolase</keyword>
<dbReference type="STRING" id="134601.AFA91_02925"/>
<dbReference type="PRINTS" id="PR00412">
    <property type="entry name" value="EPOXHYDRLASE"/>
</dbReference>
<evidence type="ECO:0000313" key="3">
    <source>
        <dbReference type="EMBL" id="AKS36036.1"/>
    </source>
</evidence>
<evidence type="ECO:0000259" key="2">
    <source>
        <dbReference type="Pfam" id="PF00561"/>
    </source>
</evidence>
<evidence type="ECO:0000313" key="4">
    <source>
        <dbReference type="Proteomes" id="UP000062255"/>
    </source>
</evidence>
<dbReference type="EMBL" id="CP012150">
    <property type="protein sequence ID" value="AKS36036.1"/>
    <property type="molecule type" value="Genomic_DNA"/>
</dbReference>
<dbReference type="InterPro" id="IPR000639">
    <property type="entry name" value="Epox_hydrolase-like"/>
</dbReference>
<dbReference type="GO" id="GO:0016787">
    <property type="term" value="F:hydrolase activity"/>
    <property type="evidence" value="ECO:0007669"/>
    <property type="project" value="UniProtKB-KW"/>
</dbReference>